<evidence type="ECO:0000256" key="8">
    <source>
        <dbReference type="ARBA" id="ARBA00022989"/>
    </source>
</evidence>
<evidence type="ECO:0000256" key="7">
    <source>
        <dbReference type="ARBA" id="ARBA00022692"/>
    </source>
</evidence>
<dbReference type="PANTHER" id="PTHR42922:SF1">
    <property type="entry name" value="PHOSPHATE TRANSPORT SYSTEM PERMEASE PROTEIN PSTA"/>
    <property type="match status" value="1"/>
</dbReference>
<proteinExistence type="inferred from homology"/>
<protein>
    <recommendedName>
        <fullName evidence="10">Phosphate transport system permease protein PstA</fullName>
    </recommendedName>
</protein>
<evidence type="ECO:0000256" key="11">
    <source>
        <dbReference type="SAM" id="MobiDB-lite"/>
    </source>
</evidence>
<evidence type="ECO:0000256" key="2">
    <source>
        <dbReference type="ARBA" id="ARBA00004651"/>
    </source>
</evidence>
<comment type="subcellular location">
    <subcellularLocation>
        <location evidence="2 10">Cell membrane</location>
        <topology evidence="2 10">Multi-pass membrane protein</topology>
    </subcellularLocation>
</comment>
<dbReference type="GO" id="GO:0035435">
    <property type="term" value="P:phosphate ion transmembrane transport"/>
    <property type="evidence" value="ECO:0007669"/>
    <property type="project" value="InterPro"/>
</dbReference>
<feature type="region of interest" description="Disordered" evidence="11">
    <location>
        <begin position="23"/>
        <end position="44"/>
    </location>
</feature>
<feature type="transmembrane region" description="Helical" evidence="10">
    <location>
        <begin position="95"/>
        <end position="116"/>
    </location>
</feature>
<comment type="caution">
    <text evidence="13">The sequence shown here is derived from an EMBL/GenBank/DDBJ whole genome shotgun (WGS) entry which is preliminary data.</text>
</comment>
<dbReference type="PANTHER" id="PTHR42922">
    <property type="entry name" value="PHOSPHATE TRANSPORT SYSTEM PERMEASE PROTEIN PSTA"/>
    <property type="match status" value="1"/>
</dbReference>
<organism evidence="13 14">
    <name type="scientific">Varibaculum cambriense</name>
    <dbReference type="NCBI Taxonomy" id="184870"/>
    <lineage>
        <taxon>Bacteria</taxon>
        <taxon>Bacillati</taxon>
        <taxon>Actinomycetota</taxon>
        <taxon>Actinomycetes</taxon>
        <taxon>Actinomycetales</taxon>
        <taxon>Actinomycetaceae</taxon>
        <taxon>Varibaculum</taxon>
    </lineage>
</organism>
<name>A0AAJ1EY96_9ACTO</name>
<dbReference type="InterPro" id="IPR005672">
    <property type="entry name" value="Phosphate_PstA"/>
</dbReference>
<dbReference type="Proteomes" id="UP001200537">
    <property type="component" value="Unassembled WGS sequence"/>
</dbReference>
<dbReference type="EMBL" id="JAKNHJ010000014">
    <property type="protein sequence ID" value="MCG4618340.1"/>
    <property type="molecule type" value="Genomic_DNA"/>
</dbReference>
<keyword evidence="4" id="KW-0813">Transport</keyword>
<evidence type="ECO:0000256" key="1">
    <source>
        <dbReference type="ARBA" id="ARBA00003510"/>
    </source>
</evidence>
<evidence type="ECO:0000256" key="3">
    <source>
        <dbReference type="ARBA" id="ARBA00007069"/>
    </source>
</evidence>
<feature type="transmembrane region" description="Helical" evidence="10">
    <location>
        <begin position="350"/>
        <end position="372"/>
    </location>
</feature>
<dbReference type="GO" id="GO:0005886">
    <property type="term" value="C:plasma membrane"/>
    <property type="evidence" value="ECO:0007669"/>
    <property type="project" value="UniProtKB-SubCell"/>
</dbReference>
<keyword evidence="5 10" id="KW-1003">Cell membrane</keyword>
<keyword evidence="7 10" id="KW-0812">Transmembrane</keyword>
<feature type="transmembrane region" description="Helical" evidence="10">
    <location>
        <begin position="195"/>
        <end position="216"/>
    </location>
</feature>
<dbReference type="InterPro" id="IPR000515">
    <property type="entry name" value="MetI-like"/>
</dbReference>
<evidence type="ECO:0000313" key="14">
    <source>
        <dbReference type="Proteomes" id="UP001200537"/>
    </source>
</evidence>
<feature type="transmembrane region" description="Helical" evidence="10">
    <location>
        <begin position="223"/>
        <end position="243"/>
    </location>
</feature>
<evidence type="ECO:0000256" key="10">
    <source>
        <dbReference type="RuleBase" id="RU363043"/>
    </source>
</evidence>
<feature type="transmembrane region" description="Helical" evidence="10">
    <location>
        <begin position="151"/>
        <end position="175"/>
    </location>
</feature>
<evidence type="ECO:0000256" key="4">
    <source>
        <dbReference type="ARBA" id="ARBA00022448"/>
    </source>
</evidence>
<dbReference type="GO" id="GO:0005315">
    <property type="term" value="F:phosphate transmembrane transporter activity"/>
    <property type="evidence" value="ECO:0007669"/>
    <property type="project" value="InterPro"/>
</dbReference>
<evidence type="ECO:0000256" key="9">
    <source>
        <dbReference type="ARBA" id="ARBA00023136"/>
    </source>
</evidence>
<dbReference type="InterPro" id="IPR051408">
    <property type="entry name" value="Phosphate_transprt_permease"/>
</dbReference>
<dbReference type="AlphaFoldDB" id="A0AAJ1EY96"/>
<comment type="similarity">
    <text evidence="3 10">Belongs to the binding-protein-dependent transport system permease family. CysTW subfamily.</text>
</comment>
<gene>
    <name evidence="13" type="primary">pstA</name>
    <name evidence="13" type="ORF">L0M99_07530</name>
</gene>
<dbReference type="PROSITE" id="PS50928">
    <property type="entry name" value="ABC_TM1"/>
    <property type="match status" value="1"/>
</dbReference>
<evidence type="ECO:0000313" key="13">
    <source>
        <dbReference type="EMBL" id="MCG4618340.1"/>
    </source>
</evidence>
<keyword evidence="6" id="KW-0592">Phosphate transport</keyword>
<evidence type="ECO:0000256" key="5">
    <source>
        <dbReference type="ARBA" id="ARBA00022475"/>
    </source>
</evidence>
<dbReference type="NCBIfam" id="TIGR00974">
    <property type="entry name" value="3a0107s02c"/>
    <property type="match status" value="1"/>
</dbReference>
<dbReference type="Gene3D" id="1.10.3720.10">
    <property type="entry name" value="MetI-like"/>
    <property type="match status" value="1"/>
</dbReference>
<dbReference type="SUPFAM" id="SSF161098">
    <property type="entry name" value="MetI-like"/>
    <property type="match status" value="1"/>
</dbReference>
<accession>A0AAJ1EY96</accession>
<reference evidence="13" key="1">
    <citation type="submission" date="2022-01" db="EMBL/GenBank/DDBJ databases">
        <title>Collection of gut derived symbiotic bacterial strains cultured from healthy donors.</title>
        <authorList>
            <person name="Lin H."/>
            <person name="Kohout C."/>
            <person name="Waligurski E."/>
            <person name="Pamer E.G."/>
        </authorList>
    </citation>
    <scope>NUCLEOTIDE SEQUENCE</scope>
    <source>
        <strain evidence="13">DFI.7.46</strain>
    </source>
</reference>
<sequence>MREENQNQGDLKLKQESIGIGKDAASTGAVSRGKNEKLAALSSSDNTSALQAVILERKLKYQEKPENPESKTKVQPARMGGDKALSFRRRFTNTAIGASMWLCGLLVLAILVSIGYELISRGIGIISPYFLSVSMKGVYGGMQAGGIYHAMVGTLLITLVAAVISVPLGLLVAIYLTEYAGNTKFAKLTTTLVDVMTGIPSIVAGLFAAALFTIVIGPAYRSGLMGAVALSVLMIPLVVRSSAEMLRLVPNDLREASYALGVPKWRTVVSIVLRTSAAGLVTSVVVAIARIVGETAPLLITAGMFDAINSNVFSGRMETLPVYIYQQYTSTVSCAAHAVNCNPTINVDRAWGAALVLVFAVLVLNLGARFVAKKLSIGK</sequence>
<dbReference type="InterPro" id="IPR035906">
    <property type="entry name" value="MetI-like_sf"/>
</dbReference>
<dbReference type="CDD" id="cd06261">
    <property type="entry name" value="TM_PBP2"/>
    <property type="match status" value="1"/>
</dbReference>
<feature type="domain" description="ABC transmembrane type-1" evidence="12">
    <location>
        <begin position="151"/>
        <end position="368"/>
    </location>
</feature>
<dbReference type="RefSeq" id="WP_024059574.1">
    <property type="nucleotide sequence ID" value="NZ_JAGZVZ010000007.1"/>
</dbReference>
<evidence type="ECO:0000259" key="12">
    <source>
        <dbReference type="PROSITE" id="PS50928"/>
    </source>
</evidence>
<evidence type="ECO:0000256" key="6">
    <source>
        <dbReference type="ARBA" id="ARBA00022592"/>
    </source>
</evidence>
<keyword evidence="9 10" id="KW-0472">Membrane</keyword>
<dbReference type="Pfam" id="PF00528">
    <property type="entry name" value="BPD_transp_1"/>
    <property type="match status" value="1"/>
</dbReference>
<keyword evidence="8 10" id="KW-1133">Transmembrane helix</keyword>
<comment type="function">
    <text evidence="1">Part of the binding-protein-dependent transport system for phosphate; probably responsible for the translocation of the substrate across the membrane.</text>
</comment>
<comment type="caution">
    <text evidence="10">Lacks conserved residue(s) required for the propagation of feature annotation.</text>
</comment>